<reference evidence="1" key="1">
    <citation type="journal article" date="2021" name="Antonie Van Leeuwenhoek">
        <title>Draft genome and description of Waterburya agarophytonicola gen. nov. sp. nov. (Pleurocapsales, Cyanobacteria): a seaweed symbiont.</title>
        <authorList>
            <person name="Bonthond G."/>
            <person name="Shalygin S."/>
            <person name="Bayer T."/>
            <person name="Weinberger F."/>
        </authorList>
    </citation>
    <scope>NUCLEOTIDE SEQUENCE</scope>
    <source>
        <strain evidence="1">KI4</strain>
    </source>
</reference>
<dbReference type="Pfam" id="PF11332">
    <property type="entry name" value="DUF3134"/>
    <property type="match status" value="1"/>
</dbReference>
<organism evidence="1 2">
    <name type="scientific">Waterburya agarophytonicola KI4</name>
    <dbReference type="NCBI Taxonomy" id="2874699"/>
    <lineage>
        <taxon>Bacteria</taxon>
        <taxon>Bacillati</taxon>
        <taxon>Cyanobacteriota</taxon>
        <taxon>Cyanophyceae</taxon>
        <taxon>Pleurocapsales</taxon>
        <taxon>Hyellaceae</taxon>
        <taxon>Waterburya</taxon>
        <taxon>Waterburya agarophytonicola</taxon>
    </lineage>
</organism>
<dbReference type="Proteomes" id="UP000729733">
    <property type="component" value="Unassembled WGS sequence"/>
</dbReference>
<sequence length="73" mass="8562">MERQRKNPALQQEPVGEPASIIAPRENESLFMWIKSTGRFMPYQSDRFVDDKTIDELDDILNDDEETETDTEE</sequence>
<dbReference type="RefSeq" id="WP_229638455.1">
    <property type="nucleotide sequence ID" value="NZ_JADWDC010000001.1"/>
</dbReference>
<proteinExistence type="predicted"/>
<dbReference type="AlphaFoldDB" id="A0A964BNV6"/>
<name>A0A964BNV6_9CYAN</name>
<protein>
    <submittedName>
        <fullName evidence="1">DUF3134 family protein</fullName>
    </submittedName>
</protein>
<keyword evidence="2" id="KW-1185">Reference proteome</keyword>
<evidence type="ECO:0000313" key="1">
    <source>
        <dbReference type="EMBL" id="MCC0175456.1"/>
    </source>
</evidence>
<dbReference type="InterPro" id="IPR021481">
    <property type="entry name" value="DUF3134"/>
</dbReference>
<accession>A0A964BNV6</accession>
<dbReference type="EMBL" id="JADWDC010000001">
    <property type="protein sequence ID" value="MCC0175456.1"/>
    <property type="molecule type" value="Genomic_DNA"/>
</dbReference>
<evidence type="ECO:0000313" key="2">
    <source>
        <dbReference type="Proteomes" id="UP000729733"/>
    </source>
</evidence>
<comment type="caution">
    <text evidence="1">The sequence shown here is derived from an EMBL/GenBank/DDBJ whole genome shotgun (WGS) entry which is preliminary data.</text>
</comment>
<gene>
    <name evidence="1" type="ORF">I4641_00480</name>
</gene>